<name>A0A0C9WXP4_9AGAR</name>
<protein>
    <submittedName>
        <fullName evidence="1">Uncharacterized protein</fullName>
    </submittedName>
</protein>
<dbReference type="Proteomes" id="UP000054477">
    <property type="component" value="Unassembled WGS sequence"/>
</dbReference>
<evidence type="ECO:0000313" key="2">
    <source>
        <dbReference type="Proteomes" id="UP000054477"/>
    </source>
</evidence>
<gene>
    <name evidence="1" type="ORF">K443DRAFT_381752</name>
</gene>
<reference evidence="2" key="2">
    <citation type="submission" date="2015-01" db="EMBL/GenBank/DDBJ databases">
        <title>Evolutionary Origins and Diversification of the Mycorrhizal Mutualists.</title>
        <authorList>
            <consortium name="DOE Joint Genome Institute"/>
            <consortium name="Mycorrhizal Genomics Consortium"/>
            <person name="Kohler A."/>
            <person name="Kuo A."/>
            <person name="Nagy L.G."/>
            <person name="Floudas D."/>
            <person name="Copeland A."/>
            <person name="Barry K.W."/>
            <person name="Cichocki N."/>
            <person name="Veneault-Fourrey C."/>
            <person name="LaButti K."/>
            <person name="Lindquist E.A."/>
            <person name="Lipzen A."/>
            <person name="Lundell T."/>
            <person name="Morin E."/>
            <person name="Murat C."/>
            <person name="Riley R."/>
            <person name="Ohm R."/>
            <person name="Sun H."/>
            <person name="Tunlid A."/>
            <person name="Henrissat B."/>
            <person name="Grigoriev I.V."/>
            <person name="Hibbett D.S."/>
            <person name="Martin F."/>
        </authorList>
    </citation>
    <scope>NUCLEOTIDE SEQUENCE [LARGE SCALE GENOMIC DNA]</scope>
    <source>
        <strain evidence="2">LaAM-08-1</strain>
    </source>
</reference>
<dbReference type="EMBL" id="KN838830">
    <property type="protein sequence ID" value="KIJ93693.1"/>
    <property type="molecule type" value="Genomic_DNA"/>
</dbReference>
<dbReference type="AlphaFoldDB" id="A0A0C9WXP4"/>
<keyword evidence="2" id="KW-1185">Reference proteome</keyword>
<accession>A0A0C9WXP4</accession>
<proteinExistence type="predicted"/>
<sequence>MMRTSACIGGLLRPFAKSRGIRSPGADNSVKQGANLRKVGSIGSVHARELRTFFKHPNGYTRCCTPLENALEDDEQRRVDARLSACCGVHLRKKRAQIFEKSGVIL</sequence>
<organism evidence="1 2">
    <name type="scientific">Laccaria amethystina LaAM-08-1</name>
    <dbReference type="NCBI Taxonomy" id="1095629"/>
    <lineage>
        <taxon>Eukaryota</taxon>
        <taxon>Fungi</taxon>
        <taxon>Dikarya</taxon>
        <taxon>Basidiomycota</taxon>
        <taxon>Agaricomycotina</taxon>
        <taxon>Agaricomycetes</taxon>
        <taxon>Agaricomycetidae</taxon>
        <taxon>Agaricales</taxon>
        <taxon>Agaricineae</taxon>
        <taxon>Hydnangiaceae</taxon>
        <taxon>Laccaria</taxon>
    </lineage>
</organism>
<dbReference type="HOGENOM" id="CLU_2223690_0_0_1"/>
<evidence type="ECO:0000313" key="1">
    <source>
        <dbReference type="EMBL" id="KIJ93693.1"/>
    </source>
</evidence>
<reference evidence="1 2" key="1">
    <citation type="submission" date="2014-04" db="EMBL/GenBank/DDBJ databases">
        <authorList>
            <consortium name="DOE Joint Genome Institute"/>
            <person name="Kuo A."/>
            <person name="Kohler A."/>
            <person name="Nagy L.G."/>
            <person name="Floudas D."/>
            <person name="Copeland A."/>
            <person name="Barry K.W."/>
            <person name="Cichocki N."/>
            <person name="Veneault-Fourrey C."/>
            <person name="LaButti K."/>
            <person name="Lindquist E.A."/>
            <person name="Lipzen A."/>
            <person name="Lundell T."/>
            <person name="Morin E."/>
            <person name="Murat C."/>
            <person name="Sun H."/>
            <person name="Tunlid A."/>
            <person name="Henrissat B."/>
            <person name="Grigoriev I.V."/>
            <person name="Hibbett D.S."/>
            <person name="Martin F."/>
            <person name="Nordberg H.P."/>
            <person name="Cantor M.N."/>
            <person name="Hua S.X."/>
        </authorList>
    </citation>
    <scope>NUCLEOTIDE SEQUENCE [LARGE SCALE GENOMIC DNA]</scope>
    <source>
        <strain evidence="1 2">LaAM-08-1</strain>
    </source>
</reference>